<dbReference type="EMBL" id="LRQG01000185">
    <property type="protein sequence ID" value="KXA35382.1"/>
    <property type="molecule type" value="Genomic_DNA"/>
</dbReference>
<feature type="region of interest" description="Disordered" evidence="10">
    <location>
        <begin position="82"/>
        <end position="103"/>
    </location>
</feature>
<keyword evidence="6 11" id="KW-0812">Transmembrane</keyword>
<evidence type="ECO:0000256" key="8">
    <source>
        <dbReference type="ARBA" id="ARBA00022989"/>
    </source>
</evidence>
<proteinExistence type="inferred from homology"/>
<keyword evidence="4" id="KW-1003">Cell membrane</keyword>
<dbReference type="InterPro" id="IPR006260">
    <property type="entry name" value="TonB/TolA_C"/>
</dbReference>
<dbReference type="GO" id="GO:0098797">
    <property type="term" value="C:plasma membrane protein complex"/>
    <property type="evidence" value="ECO:0007669"/>
    <property type="project" value="TreeGrafter"/>
</dbReference>
<evidence type="ECO:0000256" key="4">
    <source>
        <dbReference type="ARBA" id="ARBA00022475"/>
    </source>
</evidence>
<keyword evidence="5" id="KW-0997">Cell inner membrane</keyword>
<dbReference type="Proteomes" id="UP000070533">
    <property type="component" value="Unassembled WGS sequence"/>
</dbReference>
<dbReference type="InterPro" id="IPR051045">
    <property type="entry name" value="TonB-dependent_transducer"/>
</dbReference>
<evidence type="ECO:0000256" key="7">
    <source>
        <dbReference type="ARBA" id="ARBA00022927"/>
    </source>
</evidence>
<dbReference type="OrthoDB" id="9814002at2"/>
<evidence type="ECO:0000256" key="3">
    <source>
        <dbReference type="ARBA" id="ARBA00022448"/>
    </source>
</evidence>
<feature type="domain" description="TonB C-terminal" evidence="12">
    <location>
        <begin position="205"/>
        <end position="295"/>
    </location>
</feature>
<keyword evidence="7" id="KW-0653">Protein transport</keyword>
<dbReference type="Gene3D" id="3.30.1150.10">
    <property type="match status" value="1"/>
</dbReference>
<dbReference type="SUPFAM" id="SSF74653">
    <property type="entry name" value="TolA/TonB C-terminal domain"/>
    <property type="match status" value="1"/>
</dbReference>
<feature type="compositionally biased region" description="Basic and acidic residues" evidence="10">
    <location>
        <begin position="142"/>
        <end position="154"/>
    </location>
</feature>
<comment type="similarity">
    <text evidence="2">Belongs to the TonB family.</text>
</comment>
<evidence type="ECO:0000313" key="14">
    <source>
        <dbReference type="Proteomes" id="UP000070533"/>
    </source>
</evidence>
<evidence type="ECO:0000256" key="5">
    <source>
        <dbReference type="ARBA" id="ARBA00022519"/>
    </source>
</evidence>
<comment type="subcellular location">
    <subcellularLocation>
        <location evidence="1">Cell inner membrane</location>
        <topology evidence="1">Single-pass membrane protein</topology>
        <orientation evidence="1">Periplasmic side</orientation>
    </subcellularLocation>
</comment>
<protein>
    <submittedName>
        <fullName evidence="13">TonB-dependent receptor</fullName>
    </submittedName>
</protein>
<name>A0A133PYS0_9BACT</name>
<dbReference type="GO" id="GO:0031992">
    <property type="term" value="F:energy transducer activity"/>
    <property type="evidence" value="ECO:0007669"/>
    <property type="project" value="TreeGrafter"/>
</dbReference>
<dbReference type="RefSeq" id="WP_060941057.1">
    <property type="nucleotide sequence ID" value="NZ_CAMXYN010000004.1"/>
</dbReference>
<sequence>MAKIDLYDPKWVEMVFADKNKTYGAYNLRKTVSQRNIKALAILLIAAFIGGGYLAWQIKKHNDDLAAQEAYAAKMELAALEQAKKEQQKRKEQQKKPEPKKIEPEKIVPETRATVKFTAPVIKDDKDVKEEMPPMVKMNKTDKAVGSETKEGVNDRSTTAAKSTVVTPQDIVPKIEKPVQEAPKIEAPKAEVENKIFTVAEQMPAFKGNVNQWLSSHIQYPAVAAENGVQGRVIVKFVVGRDGSVSQAQIARGVDPALDREALRVVNSMPRWNPGMNNGQPANVWFTLPITFKLQ</sequence>
<evidence type="ECO:0000256" key="2">
    <source>
        <dbReference type="ARBA" id="ARBA00006555"/>
    </source>
</evidence>
<feature type="region of interest" description="Disordered" evidence="10">
    <location>
        <begin position="142"/>
        <end position="165"/>
    </location>
</feature>
<dbReference type="PROSITE" id="PS52015">
    <property type="entry name" value="TONB_CTD"/>
    <property type="match status" value="1"/>
</dbReference>
<dbReference type="AlphaFoldDB" id="A0A133PYS0"/>
<accession>A0A133PYS0</accession>
<dbReference type="PATRIC" id="fig|28128.5.peg.2131"/>
<dbReference type="GO" id="GO:0015031">
    <property type="term" value="P:protein transport"/>
    <property type="evidence" value="ECO:0007669"/>
    <property type="project" value="UniProtKB-KW"/>
</dbReference>
<keyword evidence="8 11" id="KW-1133">Transmembrane helix</keyword>
<keyword evidence="3" id="KW-0813">Transport</keyword>
<organism evidence="13 14">
    <name type="scientific">Prevotella corporis</name>
    <dbReference type="NCBI Taxonomy" id="28128"/>
    <lineage>
        <taxon>Bacteria</taxon>
        <taxon>Pseudomonadati</taxon>
        <taxon>Bacteroidota</taxon>
        <taxon>Bacteroidia</taxon>
        <taxon>Bacteroidales</taxon>
        <taxon>Prevotellaceae</taxon>
        <taxon>Prevotella</taxon>
    </lineage>
</organism>
<evidence type="ECO:0000256" key="11">
    <source>
        <dbReference type="SAM" id="Phobius"/>
    </source>
</evidence>
<dbReference type="GO" id="GO:0055085">
    <property type="term" value="P:transmembrane transport"/>
    <property type="evidence" value="ECO:0007669"/>
    <property type="project" value="InterPro"/>
</dbReference>
<evidence type="ECO:0000256" key="6">
    <source>
        <dbReference type="ARBA" id="ARBA00022692"/>
    </source>
</evidence>
<evidence type="ECO:0000313" key="13">
    <source>
        <dbReference type="EMBL" id="KXA35382.1"/>
    </source>
</evidence>
<dbReference type="Pfam" id="PF03544">
    <property type="entry name" value="TonB_C"/>
    <property type="match status" value="1"/>
</dbReference>
<keyword evidence="9 11" id="KW-0472">Membrane</keyword>
<dbReference type="FunFam" id="3.30.1150.10:FF:000002">
    <property type="entry name" value="Energy transducer TonB"/>
    <property type="match status" value="1"/>
</dbReference>
<evidence type="ECO:0000256" key="10">
    <source>
        <dbReference type="SAM" id="MobiDB-lite"/>
    </source>
</evidence>
<keyword evidence="13" id="KW-0675">Receptor</keyword>
<evidence type="ECO:0000259" key="12">
    <source>
        <dbReference type="PROSITE" id="PS52015"/>
    </source>
</evidence>
<feature type="compositionally biased region" description="Polar residues" evidence="10">
    <location>
        <begin position="155"/>
        <end position="165"/>
    </location>
</feature>
<dbReference type="NCBIfam" id="TIGR01352">
    <property type="entry name" value="tonB_Cterm"/>
    <property type="match status" value="1"/>
</dbReference>
<evidence type="ECO:0000256" key="1">
    <source>
        <dbReference type="ARBA" id="ARBA00004383"/>
    </source>
</evidence>
<dbReference type="PANTHER" id="PTHR33446:SF2">
    <property type="entry name" value="PROTEIN TONB"/>
    <property type="match status" value="1"/>
</dbReference>
<dbReference type="eggNOG" id="COG0810">
    <property type="taxonomic scope" value="Bacteria"/>
</dbReference>
<dbReference type="STRING" id="28128.HMPREF3226_02070"/>
<comment type="caution">
    <text evidence="13">The sequence shown here is derived from an EMBL/GenBank/DDBJ whole genome shotgun (WGS) entry which is preliminary data.</text>
</comment>
<dbReference type="InterPro" id="IPR037682">
    <property type="entry name" value="TonB_C"/>
</dbReference>
<feature type="transmembrane region" description="Helical" evidence="11">
    <location>
        <begin position="37"/>
        <end position="56"/>
    </location>
</feature>
<dbReference type="PANTHER" id="PTHR33446">
    <property type="entry name" value="PROTEIN TONB-RELATED"/>
    <property type="match status" value="1"/>
</dbReference>
<reference evidence="14" key="1">
    <citation type="submission" date="2016-01" db="EMBL/GenBank/DDBJ databases">
        <authorList>
            <person name="Mitreva M."/>
            <person name="Pepin K.H."/>
            <person name="Mihindukulasuriya K.A."/>
            <person name="Fulton R."/>
            <person name="Fronick C."/>
            <person name="O'Laughlin M."/>
            <person name="Miner T."/>
            <person name="Herter B."/>
            <person name="Rosa B.A."/>
            <person name="Cordes M."/>
            <person name="Tomlinson C."/>
            <person name="Wollam A."/>
            <person name="Palsikar V.B."/>
            <person name="Mardis E.R."/>
            <person name="Wilson R.K."/>
        </authorList>
    </citation>
    <scope>NUCLEOTIDE SEQUENCE [LARGE SCALE GENOMIC DNA]</scope>
    <source>
        <strain evidence="14">MJR7716</strain>
    </source>
</reference>
<gene>
    <name evidence="13" type="ORF">HMPREF3226_02070</name>
</gene>
<keyword evidence="14" id="KW-1185">Reference proteome</keyword>
<evidence type="ECO:0000256" key="9">
    <source>
        <dbReference type="ARBA" id="ARBA00023136"/>
    </source>
</evidence>